<dbReference type="DNASU" id="1456731"/>
<dbReference type="EMBL" id="AL445067">
    <property type="protein sequence ID" value="CAC12363.1"/>
    <property type="molecule type" value="Genomic_DNA"/>
</dbReference>
<dbReference type="SUPFAM" id="SSF51735">
    <property type="entry name" value="NAD(P)-binding Rossmann-fold domains"/>
    <property type="match status" value="1"/>
</dbReference>
<organism evidence="2 3">
    <name type="scientific">Thermoplasma acidophilum (strain ATCC 25905 / DSM 1728 / JCM 9062 / NBRC 15155 / AMRC-C165)</name>
    <dbReference type="NCBI Taxonomy" id="273075"/>
    <lineage>
        <taxon>Archaea</taxon>
        <taxon>Methanobacteriati</taxon>
        <taxon>Thermoplasmatota</taxon>
        <taxon>Thermoplasmata</taxon>
        <taxon>Thermoplasmatales</taxon>
        <taxon>Thermoplasmataceae</taxon>
        <taxon>Thermoplasma</taxon>
    </lineage>
</organism>
<dbReference type="EnsemblBacteria" id="CAC12363">
    <property type="protein sequence ID" value="CAC12363"/>
    <property type="gene ID" value="CAC12363"/>
</dbReference>
<dbReference type="AlphaFoldDB" id="Q9HIT8"/>
<dbReference type="InterPro" id="IPR036291">
    <property type="entry name" value="NAD(P)-bd_dom_sf"/>
</dbReference>
<evidence type="ECO:0000259" key="1">
    <source>
        <dbReference type="Pfam" id="PF13460"/>
    </source>
</evidence>
<reference evidence="2 3" key="1">
    <citation type="journal article" date="2000" name="Nature">
        <title>The genome sequence of the thermoacidophilic scavenger Thermoplasma acidophilum.</title>
        <authorList>
            <person name="Ruepp A."/>
            <person name="Graml W."/>
            <person name="Santos-Martinez M.L."/>
            <person name="Koretke K.K."/>
            <person name="Volker C."/>
            <person name="Mewes H.W."/>
            <person name="Frishman D."/>
            <person name="Stocker S."/>
            <person name="Lupas A.N."/>
            <person name="Baumeister W."/>
        </authorList>
    </citation>
    <scope>NUCLEOTIDE SEQUENCE [LARGE SCALE GENOMIC DNA]</scope>
    <source>
        <strain evidence="3">ATCC 25905 / DSM 1728 / JCM 9062 / NBRC 15155 / AMRC-C165</strain>
    </source>
</reference>
<dbReference type="GO" id="GO:0044877">
    <property type="term" value="F:protein-containing complex binding"/>
    <property type="evidence" value="ECO:0007669"/>
    <property type="project" value="TreeGrafter"/>
</dbReference>
<dbReference type="eggNOG" id="arCOG03016">
    <property type="taxonomic scope" value="Archaea"/>
</dbReference>
<feature type="domain" description="NAD(P)-binding" evidence="1">
    <location>
        <begin position="13"/>
        <end position="110"/>
    </location>
</feature>
<dbReference type="Gene3D" id="3.40.50.720">
    <property type="entry name" value="NAD(P)-binding Rossmann-like Domain"/>
    <property type="match status" value="1"/>
</dbReference>
<proteinExistence type="predicted"/>
<evidence type="ECO:0000313" key="3">
    <source>
        <dbReference type="Proteomes" id="UP000001024"/>
    </source>
</evidence>
<keyword evidence="3" id="KW-1185">Reference proteome</keyword>
<name>Q9HIT8_THEAC</name>
<dbReference type="InterPro" id="IPR016040">
    <property type="entry name" value="NAD(P)-bd_dom"/>
</dbReference>
<dbReference type="Pfam" id="PF13460">
    <property type="entry name" value="NAD_binding_10"/>
    <property type="match status" value="1"/>
</dbReference>
<dbReference type="KEGG" id="tac:Ta1239"/>
<dbReference type="STRING" id="273075.gene:9572462"/>
<dbReference type="PANTHER" id="PTHR12126:SF11">
    <property type="entry name" value="NADH DEHYDROGENASE [UBIQUINONE] 1 ALPHA SUBCOMPLEX SUBUNIT 9, MITOCHONDRIAL"/>
    <property type="match status" value="1"/>
</dbReference>
<accession>Q9HIT8</accession>
<sequence>MKKYKHVKVIVFGGSGFLGSHLVNRLDADEMVYFSLEKGNSVTRKDAKWVSGDVTDYSKVAEAMKDVDVAIFAVEDWNADEKRNREILLDGIKNVVNAVKANNTEQKVVSFSIINHPSYPLEFFRTKRLVEDNTRVLKNGLVVRLSFLFGEGDHFTDRFRKLSERVGHLSPEGNLAPVYVDDVVKVVNSILKREGVYDICSNDNLPLIKIVNYIRKMNGKKEIGETKLEKAISAVVETGLFAEYEAHLLFQDYYRETNILDRYVKDPLSYLDFLRGISVTHTT</sequence>
<gene>
    <name evidence="2" type="ordered locus">Ta1239</name>
</gene>
<dbReference type="Proteomes" id="UP000001024">
    <property type="component" value="Chromosome"/>
</dbReference>
<dbReference type="HOGENOM" id="CLU_1003336_0_0_2"/>
<dbReference type="InterPro" id="IPR051207">
    <property type="entry name" value="ComplexI_NDUFA9_subunit"/>
</dbReference>
<dbReference type="PaxDb" id="273075-Ta1239"/>
<protein>
    <recommendedName>
        <fullName evidence="1">NAD(P)-binding domain-containing protein</fullName>
    </recommendedName>
</protein>
<evidence type="ECO:0000313" key="2">
    <source>
        <dbReference type="EMBL" id="CAC12363.1"/>
    </source>
</evidence>
<dbReference type="InParanoid" id="Q9HIT8"/>
<dbReference type="PANTHER" id="PTHR12126">
    <property type="entry name" value="NADH-UBIQUINONE OXIDOREDUCTASE 39 KDA SUBUNIT-RELATED"/>
    <property type="match status" value="1"/>
</dbReference>